<name>A0A426ZZL7_ENSVE</name>
<organism evidence="1 2">
    <name type="scientific">Ensete ventricosum</name>
    <name type="common">Abyssinian banana</name>
    <name type="synonym">Musa ensete</name>
    <dbReference type="NCBI Taxonomy" id="4639"/>
    <lineage>
        <taxon>Eukaryota</taxon>
        <taxon>Viridiplantae</taxon>
        <taxon>Streptophyta</taxon>
        <taxon>Embryophyta</taxon>
        <taxon>Tracheophyta</taxon>
        <taxon>Spermatophyta</taxon>
        <taxon>Magnoliopsida</taxon>
        <taxon>Liliopsida</taxon>
        <taxon>Zingiberales</taxon>
        <taxon>Musaceae</taxon>
        <taxon>Ensete</taxon>
    </lineage>
</organism>
<dbReference type="AlphaFoldDB" id="A0A426ZZL7"/>
<dbReference type="Proteomes" id="UP000287651">
    <property type="component" value="Unassembled WGS sequence"/>
</dbReference>
<protein>
    <submittedName>
        <fullName evidence="1">Uncharacterized protein</fullName>
    </submittedName>
</protein>
<evidence type="ECO:0000313" key="2">
    <source>
        <dbReference type="Proteomes" id="UP000287651"/>
    </source>
</evidence>
<reference evidence="1 2" key="1">
    <citation type="journal article" date="2014" name="Agronomy (Basel)">
        <title>A Draft Genome Sequence for Ensete ventricosum, the Drought-Tolerant Tree Against Hunger.</title>
        <authorList>
            <person name="Harrison J."/>
            <person name="Moore K.A."/>
            <person name="Paszkiewicz K."/>
            <person name="Jones T."/>
            <person name="Grant M."/>
            <person name="Ambacheew D."/>
            <person name="Muzemil S."/>
            <person name="Studholme D.J."/>
        </authorList>
    </citation>
    <scope>NUCLEOTIDE SEQUENCE [LARGE SCALE GENOMIC DNA]</scope>
</reference>
<sequence length="78" mass="8594">MLSKCKQLERWIKKEIGGRSHTNGIDVAPVCLSLWVLQGITIDLTGTGEEKSGSYSLGQAEHVESSHHVGLVHRQLRS</sequence>
<accession>A0A426ZZL7</accession>
<gene>
    <name evidence="1" type="ORF">B296_00009710</name>
</gene>
<dbReference type="EMBL" id="AMZH03004357">
    <property type="protein sequence ID" value="RRT69393.1"/>
    <property type="molecule type" value="Genomic_DNA"/>
</dbReference>
<evidence type="ECO:0000313" key="1">
    <source>
        <dbReference type="EMBL" id="RRT69393.1"/>
    </source>
</evidence>
<proteinExistence type="predicted"/>
<comment type="caution">
    <text evidence="1">The sequence shown here is derived from an EMBL/GenBank/DDBJ whole genome shotgun (WGS) entry which is preliminary data.</text>
</comment>